<name>A0ABX2F9K4_9PSEU</name>
<reference evidence="4 5" key="1">
    <citation type="submission" date="2020-01" db="EMBL/GenBank/DDBJ databases">
        <title>Kibdelosporangium persica a novel Actinomycetes from a hot desert in Iran.</title>
        <authorList>
            <person name="Safaei N."/>
            <person name="Zaburannyi N."/>
            <person name="Mueller R."/>
            <person name="Wink J."/>
        </authorList>
    </citation>
    <scope>NUCLEOTIDE SEQUENCE [LARGE SCALE GENOMIC DNA]</scope>
    <source>
        <strain evidence="4 5">4NS15</strain>
    </source>
</reference>
<dbReference type="InterPro" id="IPR041664">
    <property type="entry name" value="AAA_16"/>
</dbReference>
<dbReference type="SMART" id="SM00421">
    <property type="entry name" value="HTH_LUXR"/>
    <property type="match status" value="1"/>
</dbReference>
<dbReference type="CDD" id="cd06170">
    <property type="entry name" value="LuxR_C_like"/>
    <property type="match status" value="1"/>
</dbReference>
<comment type="caution">
    <text evidence="4">The sequence shown here is derived from an EMBL/GenBank/DDBJ whole genome shotgun (WGS) entry which is preliminary data.</text>
</comment>
<dbReference type="InterPro" id="IPR000792">
    <property type="entry name" value="Tscrpt_reg_LuxR_C"/>
</dbReference>
<feature type="domain" description="HTH luxR-type" evidence="3">
    <location>
        <begin position="906"/>
        <end position="971"/>
    </location>
</feature>
<dbReference type="PROSITE" id="PS50043">
    <property type="entry name" value="HTH_LUXR_2"/>
    <property type="match status" value="1"/>
</dbReference>
<dbReference type="Pfam" id="PF00196">
    <property type="entry name" value="GerE"/>
    <property type="match status" value="1"/>
</dbReference>
<proteinExistence type="predicted"/>
<evidence type="ECO:0000256" key="2">
    <source>
        <dbReference type="ARBA" id="ARBA00022840"/>
    </source>
</evidence>
<dbReference type="PANTHER" id="PTHR16305:SF35">
    <property type="entry name" value="TRANSCRIPTIONAL ACTIVATOR DOMAIN"/>
    <property type="match status" value="1"/>
</dbReference>
<organism evidence="4 5">
    <name type="scientific">Kibdelosporangium persicum</name>
    <dbReference type="NCBI Taxonomy" id="2698649"/>
    <lineage>
        <taxon>Bacteria</taxon>
        <taxon>Bacillati</taxon>
        <taxon>Actinomycetota</taxon>
        <taxon>Actinomycetes</taxon>
        <taxon>Pseudonocardiales</taxon>
        <taxon>Pseudonocardiaceae</taxon>
        <taxon>Kibdelosporangium</taxon>
    </lineage>
</organism>
<dbReference type="Pfam" id="PF13191">
    <property type="entry name" value="AAA_16"/>
    <property type="match status" value="1"/>
</dbReference>
<protein>
    <submittedName>
        <fullName evidence="4">Helix-turn-helix transcriptional regulator</fullName>
    </submittedName>
</protein>
<dbReference type="EMBL" id="JAAATY010000014">
    <property type="protein sequence ID" value="NRN67470.1"/>
    <property type="molecule type" value="Genomic_DNA"/>
</dbReference>
<evidence type="ECO:0000313" key="5">
    <source>
        <dbReference type="Proteomes" id="UP000763557"/>
    </source>
</evidence>
<dbReference type="PANTHER" id="PTHR16305">
    <property type="entry name" value="TESTICULAR SOLUBLE ADENYLYL CYCLASE"/>
    <property type="match status" value="1"/>
</dbReference>
<keyword evidence="5" id="KW-1185">Reference proteome</keyword>
<evidence type="ECO:0000256" key="1">
    <source>
        <dbReference type="ARBA" id="ARBA00022741"/>
    </source>
</evidence>
<accession>A0ABX2F9K4</accession>
<keyword evidence="2" id="KW-0067">ATP-binding</keyword>
<sequence length="978" mass="105663">MPRCGVPRIGSGIALVGRQDELARLRAALATAAAGQAGAVLIGGDAGVGKTRLLTEFVAAARSGGTTVFTGRCLDVDEAGLPYLPFVEALGQLTPAQRTVAARRAVLSRLMPGVAPAEESNEPAMEQLRLFDGVHGLFSDLAAETPVLLAIEDLHWADASTRDLILFLVSRLYTQRILIVGTYRLDDLHRRHPLRPLLGELSRLSTVELMELGPFDQAHAMKLVDALSDGTLPSATVQKIAKRSEGNAFFCEELTAAYGDGAGVPAGLADLLLARIERLSGDARKVVRAAAVASQRVTHESLRTVSSLPDDVLEEALRETVQHNVLVAADGGYTFRHALLREAVYDDLLPGERVRLHAGYAQVVTSNALLAYHSLRSHDLPGALVASVKAADEAGKMGALGEKLRHVEQALELWRAVPDPERLTGRTELGMVRAAARASIASGEVERAEEYSRAAVALADELDDPELRAETRHQLAFALIALEDRGSEIQKTVDEAWDLVRDRPAGQTRAKVLALAARSWVWSWQIDLAEVKSLAEQALRDAREVGATAVEVDALVTRAVFAEWEGDVAESIRMGAAAAERAASIGAYDVELRARKNNAVTLWIHGDKTNALRMMDFIAERSVEVGLPWNLSGIDARLERVVMRYANGDWAGALAAGQDTAGAPTVARARVLAPTLWVLAASGDFAALDERAESLTAQTEDVLTREIVNLGQAEAALWRGRPRQAVDHIDTLISHMETMSRGSVTDAMMATSISLWALCDIAEDARRRSDQAAAAATVAEGEALVERVSAIMPIRATGRRGIDESHPEVIAFRARVQAELSRLRGHHDVRLWEEATGPAILVEYWRAVARWRWASLLLADGSRDRAAELLVAAYEVADRLGARPLRAAVTDLARRSRISLPGRQPAAEPISDLTPRELAVLKLVASGLTNRQVGERLYISQKTASVHLSRAMAKLGAANRTEVVSIAHERGLIGDLRP</sequence>
<keyword evidence="1" id="KW-0547">Nucleotide-binding</keyword>
<evidence type="ECO:0000259" key="3">
    <source>
        <dbReference type="PROSITE" id="PS50043"/>
    </source>
</evidence>
<dbReference type="Proteomes" id="UP000763557">
    <property type="component" value="Unassembled WGS sequence"/>
</dbReference>
<gene>
    <name evidence="4" type="ORF">GC106_47100</name>
</gene>
<evidence type="ECO:0000313" key="4">
    <source>
        <dbReference type="EMBL" id="NRN67470.1"/>
    </source>
</evidence>